<name>A0A518F0U9_9BACT</name>
<protein>
    <recommendedName>
        <fullName evidence="4">Flagellar hook-associated protein 1</fullName>
    </recommendedName>
</protein>
<dbReference type="GO" id="GO:0005198">
    <property type="term" value="F:structural molecule activity"/>
    <property type="evidence" value="ECO:0007669"/>
    <property type="project" value="InterPro"/>
</dbReference>
<reference evidence="10 11" key="1">
    <citation type="submission" date="2019-02" db="EMBL/GenBank/DDBJ databases">
        <title>Deep-cultivation of Planctomycetes and their phenomic and genomic characterization uncovers novel biology.</title>
        <authorList>
            <person name="Wiegand S."/>
            <person name="Jogler M."/>
            <person name="Boedeker C."/>
            <person name="Pinto D."/>
            <person name="Vollmers J."/>
            <person name="Rivas-Marin E."/>
            <person name="Kohn T."/>
            <person name="Peeters S.H."/>
            <person name="Heuer A."/>
            <person name="Rast P."/>
            <person name="Oberbeckmann S."/>
            <person name="Bunk B."/>
            <person name="Jeske O."/>
            <person name="Meyerdierks A."/>
            <person name="Storesund J.E."/>
            <person name="Kallscheuer N."/>
            <person name="Luecker S."/>
            <person name="Lage O.M."/>
            <person name="Pohl T."/>
            <person name="Merkel B.J."/>
            <person name="Hornburger P."/>
            <person name="Mueller R.-W."/>
            <person name="Bruemmer F."/>
            <person name="Labrenz M."/>
            <person name="Spormann A.M."/>
            <person name="Op den Camp H."/>
            <person name="Overmann J."/>
            <person name="Amann R."/>
            <person name="Jetten M.S.M."/>
            <person name="Mascher T."/>
            <person name="Medema M.H."/>
            <person name="Devos D.P."/>
            <person name="Kaster A.-K."/>
            <person name="Ovreas L."/>
            <person name="Rohde M."/>
            <person name="Galperin M.Y."/>
            <person name="Jogler C."/>
        </authorList>
    </citation>
    <scope>NUCLEOTIDE SEQUENCE [LARGE SCALE GENOMIC DNA]</scope>
    <source>
        <strain evidence="10 11">Poly30</strain>
    </source>
</reference>
<keyword evidence="10" id="KW-0282">Flagellum</keyword>
<dbReference type="InterPro" id="IPR010930">
    <property type="entry name" value="Flg_bb/hook_C_dom"/>
</dbReference>
<dbReference type="InterPro" id="IPR053927">
    <property type="entry name" value="FlgK_helical"/>
</dbReference>
<dbReference type="Pfam" id="PF00460">
    <property type="entry name" value="Flg_bb_rod"/>
    <property type="match status" value="1"/>
</dbReference>
<dbReference type="GO" id="GO:0005576">
    <property type="term" value="C:extracellular region"/>
    <property type="evidence" value="ECO:0007669"/>
    <property type="project" value="UniProtKB-SubCell"/>
</dbReference>
<evidence type="ECO:0000256" key="4">
    <source>
        <dbReference type="ARBA" id="ARBA00016244"/>
    </source>
</evidence>
<sequence length="777" mass="81072">MGLSTNIGLRALLTSQSALDTIGHNVANANTEGYSRQQILISSSRPLNLRGLQLGHGVQADRVIRSVDDLLNSRITSQASTLGKLDSQLSEMQSVEALLNEPSGEGFGFLLDDVFASFSALSANTEDIVNRTGAIQSTDNLINRFGQVAGEIKQLQRDAQTKAASIAGGVNVLAERIVQLNQEITQVEAVRGTVANDLRDKRDLAIRDLGARVDIQVRENTEGAVQIQVGGQLLVGSKSVHRMSIDTAQDGEIVVTLEGGVRPVVPTGGELAGLIAFAQNFSSGVGGDLDRYARSIVREVNRAHSTGVPLDGGFTQLRGTGAVVDVDGDGELGDALLRDSGLPFDISEGELFVHVVNDRTGELSTKKLDIDPNRMTVAGFVDALSDVRGITARLDNFGRVTINSTSGTRFHFGRPIDTDPDSAGTFGGGAASTVGSFAGPFSISTASTLNLAGPNSSFGVTFDPTDFAKVGEGTPQEVVDLLNQSPDMATNNLQAYVVGDRVSIRTQGEGSAEAFQITGGTAVNALGLQTGSYVGQDLAVQVALSGQYSGDSNERWTFEPLGDGTIGTTPGLEIAVRNSTGSIVARLNVGDGYAPGNPLTIGDGVSVSFTVGAVSASSGDAFSSEMIADSDTSDILVAFGLNSYLVGDDASTIDLRSDIREDPRLLSASATGAVGDGGALLDMIAVQTADVDELGGTLGEFYGTMVGGVGFDISSAANAQEIEAFLLTSLEAQREEVSGVNVDEELVKMIQYEQAYSAAAQFLQVVNQMNDEVLALL</sequence>
<evidence type="ECO:0000256" key="2">
    <source>
        <dbReference type="ARBA" id="ARBA00004613"/>
    </source>
</evidence>
<dbReference type="Pfam" id="PF06429">
    <property type="entry name" value="Flg_bbr_C"/>
    <property type="match status" value="1"/>
</dbReference>
<comment type="subcellular location">
    <subcellularLocation>
        <location evidence="1">Bacterial flagellum</location>
    </subcellularLocation>
    <subcellularLocation>
        <location evidence="2">Secreted</location>
    </subcellularLocation>
</comment>
<evidence type="ECO:0000256" key="5">
    <source>
        <dbReference type="ARBA" id="ARBA00022525"/>
    </source>
</evidence>
<keyword evidence="10" id="KW-0966">Cell projection</keyword>
<evidence type="ECO:0000256" key="1">
    <source>
        <dbReference type="ARBA" id="ARBA00004365"/>
    </source>
</evidence>
<evidence type="ECO:0000259" key="9">
    <source>
        <dbReference type="Pfam" id="PF22638"/>
    </source>
</evidence>
<dbReference type="EMBL" id="CP036434">
    <property type="protein sequence ID" value="QDV09971.1"/>
    <property type="molecule type" value="Genomic_DNA"/>
</dbReference>
<dbReference type="InterPro" id="IPR002371">
    <property type="entry name" value="FlgK"/>
</dbReference>
<keyword evidence="6" id="KW-0975">Bacterial flagellum</keyword>
<dbReference type="RefSeq" id="WP_145205318.1">
    <property type="nucleotide sequence ID" value="NZ_CP036434.1"/>
</dbReference>
<feature type="domain" description="Flagellar basal body rod protein N-terminal" evidence="7">
    <location>
        <begin position="7"/>
        <end position="34"/>
    </location>
</feature>
<dbReference type="Proteomes" id="UP000320390">
    <property type="component" value="Chromosome"/>
</dbReference>
<proteinExistence type="inferred from homology"/>
<dbReference type="GO" id="GO:0044780">
    <property type="term" value="P:bacterial-type flagellum assembly"/>
    <property type="evidence" value="ECO:0007669"/>
    <property type="project" value="InterPro"/>
</dbReference>
<dbReference type="PANTHER" id="PTHR30033:SF2">
    <property type="entry name" value="FLAGELLAR HOOK PROTEIN"/>
    <property type="match status" value="1"/>
</dbReference>
<dbReference type="PANTHER" id="PTHR30033">
    <property type="entry name" value="FLAGELLAR HOOK-ASSOCIATED PROTEIN 1"/>
    <property type="match status" value="1"/>
</dbReference>
<dbReference type="PRINTS" id="PR01005">
    <property type="entry name" value="FLGHOOKAP1"/>
</dbReference>
<evidence type="ECO:0000256" key="6">
    <source>
        <dbReference type="ARBA" id="ARBA00023143"/>
    </source>
</evidence>
<evidence type="ECO:0000313" key="10">
    <source>
        <dbReference type="EMBL" id="QDV09971.1"/>
    </source>
</evidence>
<evidence type="ECO:0000256" key="3">
    <source>
        <dbReference type="ARBA" id="ARBA00009677"/>
    </source>
</evidence>
<keyword evidence="10" id="KW-0969">Cilium</keyword>
<dbReference type="GO" id="GO:0009424">
    <property type="term" value="C:bacterial-type flagellum hook"/>
    <property type="evidence" value="ECO:0007669"/>
    <property type="project" value="InterPro"/>
</dbReference>
<gene>
    <name evidence="10" type="primary">flgK</name>
    <name evidence="10" type="ORF">Poly30_55320</name>
</gene>
<dbReference type="OrthoDB" id="9802553at2"/>
<evidence type="ECO:0000259" key="7">
    <source>
        <dbReference type="Pfam" id="PF00460"/>
    </source>
</evidence>
<evidence type="ECO:0000259" key="8">
    <source>
        <dbReference type="Pfam" id="PF06429"/>
    </source>
</evidence>
<feature type="domain" description="Flagellar basal-body/hook protein C-terminal" evidence="8">
    <location>
        <begin position="735"/>
        <end position="775"/>
    </location>
</feature>
<dbReference type="NCBIfam" id="TIGR02492">
    <property type="entry name" value="flgK_ends"/>
    <property type="match status" value="1"/>
</dbReference>
<keyword evidence="11" id="KW-1185">Reference proteome</keyword>
<dbReference type="SUPFAM" id="SSF64518">
    <property type="entry name" value="Phase 1 flagellin"/>
    <property type="match status" value="1"/>
</dbReference>
<feature type="domain" description="Flagellar hook-associated protein FlgK helical" evidence="9">
    <location>
        <begin position="92"/>
        <end position="313"/>
    </location>
</feature>
<keyword evidence="5" id="KW-0964">Secreted</keyword>
<evidence type="ECO:0000313" key="11">
    <source>
        <dbReference type="Proteomes" id="UP000320390"/>
    </source>
</evidence>
<comment type="similarity">
    <text evidence="3">Belongs to the flagella basal body rod proteins family.</text>
</comment>
<dbReference type="Pfam" id="PF22638">
    <property type="entry name" value="FlgK_D1"/>
    <property type="match status" value="1"/>
</dbReference>
<dbReference type="InterPro" id="IPR001444">
    <property type="entry name" value="Flag_bb_rod_N"/>
</dbReference>
<dbReference type="AlphaFoldDB" id="A0A518F0U9"/>
<accession>A0A518F0U9</accession>
<organism evidence="10 11">
    <name type="scientific">Saltatorellus ferox</name>
    <dbReference type="NCBI Taxonomy" id="2528018"/>
    <lineage>
        <taxon>Bacteria</taxon>
        <taxon>Pseudomonadati</taxon>
        <taxon>Planctomycetota</taxon>
        <taxon>Planctomycetia</taxon>
        <taxon>Planctomycetia incertae sedis</taxon>
        <taxon>Saltatorellus</taxon>
    </lineage>
</organism>